<protein>
    <submittedName>
        <fullName evidence="2">GNAT family N-acetyltransferase</fullName>
    </submittedName>
</protein>
<dbReference type="EMBL" id="CP104067">
    <property type="protein sequence ID" value="WAH44099.1"/>
    <property type="molecule type" value="Genomic_DNA"/>
</dbReference>
<organism evidence="2 3">
    <name type="scientific">Alicyclobacillus fastidiosus</name>
    <dbReference type="NCBI Taxonomy" id="392011"/>
    <lineage>
        <taxon>Bacteria</taxon>
        <taxon>Bacillati</taxon>
        <taxon>Bacillota</taxon>
        <taxon>Bacilli</taxon>
        <taxon>Bacillales</taxon>
        <taxon>Alicyclobacillaceae</taxon>
        <taxon>Alicyclobacillus</taxon>
    </lineage>
</organism>
<dbReference type="Proteomes" id="UP001164761">
    <property type="component" value="Chromosome"/>
</dbReference>
<evidence type="ECO:0000313" key="3">
    <source>
        <dbReference type="Proteomes" id="UP001164761"/>
    </source>
</evidence>
<dbReference type="Gene3D" id="3.40.630.30">
    <property type="match status" value="1"/>
</dbReference>
<dbReference type="PROSITE" id="PS51186">
    <property type="entry name" value="GNAT"/>
    <property type="match status" value="1"/>
</dbReference>
<sequence length="178" mass="20551">MMIEVRTIEQHDYERAHAFQSEYLDREKFPEFVQRVAANPDLYFVAVNGDELIGICYGHPSKKDESVITLQGIAVDLNETKGYARVGIGSRMIRVFESAVKTRGYRKIAVGSADDPTVEKFYLKNGFKPTELVAKGLHYEEYERISIDDYEVGNVRREELWRKYAPKEVIFIFEKSIG</sequence>
<evidence type="ECO:0000259" key="1">
    <source>
        <dbReference type="PROSITE" id="PS51186"/>
    </source>
</evidence>
<dbReference type="InterPro" id="IPR000182">
    <property type="entry name" value="GNAT_dom"/>
</dbReference>
<dbReference type="RefSeq" id="WP_268007999.1">
    <property type="nucleotide sequence ID" value="NZ_BSUT01000001.1"/>
</dbReference>
<reference evidence="2" key="1">
    <citation type="submission" date="2022-08" db="EMBL/GenBank/DDBJ databases">
        <title>Alicyclobacillus fastidiosus DSM 17978, complete genome.</title>
        <authorList>
            <person name="Wang Q."/>
            <person name="Cai R."/>
            <person name="Wang Z."/>
        </authorList>
    </citation>
    <scope>NUCLEOTIDE SEQUENCE</scope>
    <source>
        <strain evidence="2">DSM 17978</strain>
    </source>
</reference>
<dbReference type="CDD" id="cd04301">
    <property type="entry name" value="NAT_SF"/>
    <property type="match status" value="1"/>
</dbReference>
<evidence type="ECO:0000313" key="2">
    <source>
        <dbReference type="EMBL" id="WAH44099.1"/>
    </source>
</evidence>
<dbReference type="SUPFAM" id="SSF55729">
    <property type="entry name" value="Acyl-CoA N-acyltransferases (Nat)"/>
    <property type="match status" value="1"/>
</dbReference>
<feature type="domain" description="N-acetyltransferase" evidence="1">
    <location>
        <begin position="3"/>
        <end position="148"/>
    </location>
</feature>
<dbReference type="Pfam" id="PF00583">
    <property type="entry name" value="Acetyltransf_1"/>
    <property type="match status" value="1"/>
</dbReference>
<proteinExistence type="predicted"/>
<dbReference type="InterPro" id="IPR016181">
    <property type="entry name" value="Acyl_CoA_acyltransferase"/>
</dbReference>
<keyword evidence="3" id="KW-1185">Reference proteome</keyword>
<name>A0ABY6ZPT7_9BACL</name>
<accession>A0ABY6ZPT7</accession>
<gene>
    <name evidence="2" type="ORF">NZD89_12370</name>
</gene>